<keyword evidence="1" id="KW-0805">Transcription regulation</keyword>
<organism evidence="4 5">
    <name type="scientific">Levilactobacillus brevis</name>
    <name type="common">Lactobacillus brevis</name>
    <dbReference type="NCBI Taxonomy" id="1580"/>
    <lineage>
        <taxon>Bacteria</taxon>
        <taxon>Bacillati</taxon>
        <taxon>Bacillota</taxon>
        <taxon>Bacilli</taxon>
        <taxon>Lactobacillales</taxon>
        <taxon>Lactobacillaceae</taxon>
        <taxon>Levilactobacillus</taxon>
    </lineage>
</organism>
<sequence length="198" mass="23364">MLIYLIDHQTTTASQLAEVFDVSTRTIYRDIETLSVSGIPVMTIPGYQGGIQLMDGYVLDRTLMTQKELTDMTMALRSLKTLPFFSSEKLFSKLSSLFSVTNSTEHWLEISFTHWGDGQLMNEQMYAEIRDSILRRRQMQLTYMGTSGRVTKRMIEPLKLVFQQRDWYLYAFCLMRRDFRFFKWQIARNNLNEFNDVN</sequence>
<dbReference type="PROSITE" id="PS52050">
    <property type="entry name" value="WYL"/>
    <property type="match status" value="1"/>
</dbReference>
<dbReference type="InterPro" id="IPR051534">
    <property type="entry name" value="CBASS_pafABC_assoc_protein"/>
</dbReference>
<protein>
    <recommendedName>
        <fullName evidence="3">HTH deoR-type domain-containing protein</fullName>
    </recommendedName>
</protein>
<dbReference type="InterPro" id="IPR001034">
    <property type="entry name" value="DeoR_HTH"/>
</dbReference>
<dbReference type="RefSeq" id="WP_096109491.1">
    <property type="nucleotide sequence ID" value="NZ_NVYO01000001.1"/>
</dbReference>
<dbReference type="InterPro" id="IPR036390">
    <property type="entry name" value="WH_DNA-bd_sf"/>
</dbReference>
<keyword evidence="2" id="KW-0804">Transcription</keyword>
<dbReference type="PANTHER" id="PTHR34580:SF1">
    <property type="entry name" value="PROTEIN PAFC"/>
    <property type="match status" value="1"/>
</dbReference>
<evidence type="ECO:0000313" key="4">
    <source>
        <dbReference type="EMBL" id="PBQ22525.1"/>
    </source>
</evidence>
<dbReference type="Proteomes" id="UP000217918">
    <property type="component" value="Unassembled WGS sequence"/>
</dbReference>
<dbReference type="SUPFAM" id="SSF46785">
    <property type="entry name" value="Winged helix' DNA-binding domain"/>
    <property type="match status" value="1"/>
</dbReference>
<feature type="domain" description="HTH deoR-type" evidence="3">
    <location>
        <begin position="1"/>
        <end position="53"/>
    </location>
</feature>
<comment type="caution">
    <text evidence="4">The sequence shown here is derived from an EMBL/GenBank/DDBJ whole genome shotgun (WGS) entry which is preliminary data.</text>
</comment>
<dbReference type="GO" id="GO:0003700">
    <property type="term" value="F:DNA-binding transcription factor activity"/>
    <property type="evidence" value="ECO:0007669"/>
    <property type="project" value="InterPro"/>
</dbReference>
<gene>
    <name evidence="4" type="ORF">CNR29_00240</name>
</gene>
<dbReference type="PANTHER" id="PTHR34580">
    <property type="match status" value="1"/>
</dbReference>
<name>A0A2A3TUG9_LEVBR</name>
<evidence type="ECO:0000313" key="5">
    <source>
        <dbReference type="Proteomes" id="UP000217918"/>
    </source>
</evidence>
<accession>A0A2A3TUG9</accession>
<dbReference type="PROSITE" id="PS51000">
    <property type="entry name" value="HTH_DEOR_2"/>
    <property type="match status" value="1"/>
</dbReference>
<reference evidence="4 5" key="1">
    <citation type="submission" date="2017-09" db="EMBL/GenBank/DDBJ databases">
        <title>Genome sequence of Lactobacillus brevis D7.</title>
        <authorList>
            <person name="Kwon M.-S."/>
            <person name="Lim S.K."/>
            <person name="Choi H.-J."/>
        </authorList>
    </citation>
    <scope>NUCLEOTIDE SEQUENCE [LARGE SCALE GENOMIC DNA]</scope>
    <source>
        <strain evidence="4 5">D7</strain>
    </source>
</reference>
<evidence type="ECO:0000256" key="1">
    <source>
        <dbReference type="ARBA" id="ARBA00023015"/>
    </source>
</evidence>
<dbReference type="Pfam" id="PF08279">
    <property type="entry name" value="HTH_11"/>
    <property type="match status" value="1"/>
</dbReference>
<dbReference type="Pfam" id="PF13280">
    <property type="entry name" value="WYL"/>
    <property type="match status" value="1"/>
</dbReference>
<dbReference type="InterPro" id="IPR013196">
    <property type="entry name" value="HTH_11"/>
</dbReference>
<evidence type="ECO:0000256" key="2">
    <source>
        <dbReference type="ARBA" id="ARBA00023163"/>
    </source>
</evidence>
<evidence type="ECO:0000259" key="3">
    <source>
        <dbReference type="PROSITE" id="PS51000"/>
    </source>
</evidence>
<dbReference type="InterPro" id="IPR036388">
    <property type="entry name" value="WH-like_DNA-bd_sf"/>
</dbReference>
<proteinExistence type="predicted"/>
<dbReference type="AlphaFoldDB" id="A0A2A3TUG9"/>
<dbReference type="InterPro" id="IPR026881">
    <property type="entry name" value="WYL_dom"/>
</dbReference>
<dbReference type="Gene3D" id="1.10.10.10">
    <property type="entry name" value="Winged helix-like DNA-binding domain superfamily/Winged helix DNA-binding domain"/>
    <property type="match status" value="1"/>
</dbReference>
<dbReference type="EMBL" id="NVYO01000001">
    <property type="protein sequence ID" value="PBQ22525.1"/>
    <property type="molecule type" value="Genomic_DNA"/>
</dbReference>